<comment type="subcellular location">
    <subcellularLocation>
        <location evidence="1">Nucleus</location>
    </subcellularLocation>
</comment>
<dbReference type="PANTHER" id="PTHR11269">
    <property type="entry name" value="PERIOD CIRCADIAN PROTEIN"/>
    <property type="match status" value="1"/>
</dbReference>
<feature type="non-terminal residue" evidence="8">
    <location>
        <position position="339"/>
    </location>
</feature>
<evidence type="ECO:0000256" key="1">
    <source>
        <dbReference type="ARBA" id="ARBA00004123"/>
    </source>
</evidence>
<dbReference type="SUPFAM" id="SSF55785">
    <property type="entry name" value="PYP-like sensor domain (PAS domain)"/>
    <property type="match status" value="1"/>
</dbReference>
<keyword evidence="4" id="KW-0090">Biological rhythms</keyword>
<dbReference type="Gene3D" id="3.30.450.20">
    <property type="entry name" value="PAS domain"/>
    <property type="match status" value="2"/>
</dbReference>
<dbReference type="GO" id="GO:0000122">
    <property type="term" value="P:negative regulation of transcription by RNA polymerase II"/>
    <property type="evidence" value="ECO:0007669"/>
    <property type="project" value="TreeGrafter"/>
</dbReference>
<evidence type="ECO:0000259" key="7">
    <source>
        <dbReference type="PROSITE" id="PS50112"/>
    </source>
</evidence>
<evidence type="ECO:0000256" key="3">
    <source>
        <dbReference type="ARBA" id="ARBA00022737"/>
    </source>
</evidence>
<dbReference type="Pfam" id="PF14598">
    <property type="entry name" value="PAS_11"/>
    <property type="match status" value="1"/>
</dbReference>
<dbReference type="EMBL" id="JQ785308">
    <property type="protein sequence ID" value="AGB87118.1"/>
    <property type="molecule type" value="mRNA"/>
</dbReference>
<dbReference type="InterPro" id="IPR050760">
    <property type="entry name" value="Period_circadian_regulator"/>
</dbReference>
<feature type="domain" description="PAS" evidence="7">
    <location>
        <begin position="104"/>
        <end position="174"/>
    </location>
</feature>
<evidence type="ECO:0000256" key="4">
    <source>
        <dbReference type="ARBA" id="ARBA00023108"/>
    </source>
</evidence>
<dbReference type="CDD" id="cd00130">
    <property type="entry name" value="PAS"/>
    <property type="match status" value="1"/>
</dbReference>
<dbReference type="SMART" id="SM00091">
    <property type="entry name" value="PAS"/>
    <property type="match status" value="1"/>
</dbReference>
<protein>
    <recommendedName>
        <fullName evidence="6">Period circadian protein</fullName>
    </recommendedName>
</protein>
<accession>L7QPV4</accession>
<evidence type="ECO:0000256" key="2">
    <source>
        <dbReference type="ARBA" id="ARBA00022553"/>
    </source>
</evidence>
<evidence type="ECO:0000256" key="6">
    <source>
        <dbReference type="ARBA" id="ARBA00040849"/>
    </source>
</evidence>
<dbReference type="GO" id="GO:0005737">
    <property type="term" value="C:cytoplasm"/>
    <property type="evidence" value="ECO:0007669"/>
    <property type="project" value="TreeGrafter"/>
</dbReference>
<evidence type="ECO:0000313" key="8">
    <source>
        <dbReference type="EMBL" id="AGB87118.1"/>
    </source>
</evidence>
<dbReference type="AlphaFoldDB" id="L7QPV4"/>
<dbReference type="InterPro" id="IPR000014">
    <property type="entry name" value="PAS"/>
</dbReference>
<name>L7QPV4_9NEOP</name>
<evidence type="ECO:0000256" key="5">
    <source>
        <dbReference type="ARBA" id="ARBA00023242"/>
    </source>
</evidence>
<organism evidence="8">
    <name type="scientific">Brenthia sp. Bren</name>
    <dbReference type="NCBI Taxonomy" id="1181337"/>
    <lineage>
        <taxon>Eukaryota</taxon>
        <taxon>Metazoa</taxon>
        <taxon>Ecdysozoa</taxon>
        <taxon>Arthropoda</taxon>
        <taxon>Hexapoda</taxon>
        <taxon>Insecta</taxon>
        <taxon>Pterygota</taxon>
        <taxon>Neoptera</taxon>
        <taxon>Endopterygota</taxon>
        <taxon>Lepidoptera</taxon>
        <taxon>Glossata</taxon>
        <taxon>Ditrysia</taxon>
        <taxon>Sesioidea</taxon>
        <taxon>Choreutidae</taxon>
        <taxon>Brenthiinae</taxon>
        <taxon>Brenthia</taxon>
    </lineage>
</organism>
<dbReference type="GO" id="GO:0032922">
    <property type="term" value="P:circadian regulation of gene expression"/>
    <property type="evidence" value="ECO:0007669"/>
    <property type="project" value="TreeGrafter"/>
</dbReference>
<dbReference type="PROSITE" id="PS50112">
    <property type="entry name" value="PAS"/>
    <property type="match status" value="1"/>
</dbReference>
<keyword evidence="3" id="KW-0677">Repeat</keyword>
<keyword evidence="5" id="KW-0539">Nucleus</keyword>
<dbReference type="GO" id="GO:0043153">
    <property type="term" value="P:entrainment of circadian clock by photoperiod"/>
    <property type="evidence" value="ECO:0007669"/>
    <property type="project" value="TreeGrafter"/>
</dbReference>
<dbReference type="GO" id="GO:0001222">
    <property type="term" value="F:transcription corepressor binding"/>
    <property type="evidence" value="ECO:0007669"/>
    <property type="project" value="TreeGrafter"/>
</dbReference>
<dbReference type="PANTHER" id="PTHR11269:SF16">
    <property type="entry name" value="PERIOD CIRCADIAN PROTEIN"/>
    <property type="match status" value="1"/>
</dbReference>
<dbReference type="InterPro" id="IPR035965">
    <property type="entry name" value="PAS-like_dom_sf"/>
</dbReference>
<dbReference type="Gene3D" id="1.20.5.770">
    <property type="entry name" value="Single helix bin"/>
    <property type="match status" value="1"/>
</dbReference>
<proteinExistence type="evidence at transcript level"/>
<keyword evidence="2" id="KW-0597">Phosphoprotein</keyword>
<dbReference type="GO" id="GO:0005634">
    <property type="term" value="C:nucleus"/>
    <property type="evidence" value="ECO:0007669"/>
    <property type="project" value="UniProtKB-SubCell"/>
</dbReference>
<dbReference type="GO" id="GO:0000976">
    <property type="term" value="F:transcription cis-regulatory region binding"/>
    <property type="evidence" value="ECO:0007669"/>
    <property type="project" value="TreeGrafter"/>
</dbReference>
<reference evidence="8" key="1">
    <citation type="journal article" date="2012" name="Syst. Entomol.">
        <title>A molecular phylogeny for the pyraloid moths (Lepidoptera: Pyraloidea) and its implications for higher-level classification.</title>
        <authorList>
            <person name="Regier J.C."/>
            <person name="Mitter C."/>
            <person name="Solis M.A."/>
            <person name="Hayden J.E."/>
            <person name="Landry B."/>
            <person name="Nuss M."/>
            <person name="Simonsen T.J."/>
            <person name="Yen S.-H."/>
            <person name="Zwick A."/>
            <person name="Cummings M.P."/>
        </authorList>
    </citation>
    <scope>NUCLEOTIDE SEQUENCE</scope>
</reference>
<sequence>IGRSFIDFVHPKDQSTFASQISSGLSVPKNNVVTDEKALVPCNTPVSSMLCRIRRYKTLSTGFAVRERIVHFQPFRLNLFFRNISDNEEKFVYLVIQAAPIVSAFKTPNEVVSKATPFVIRHSASGALDYIDQQSVPYLGYLPQDLVDGDALQLYHPDDLVYLRSVYERIVKQGVVARSKQYRLMAHNGDYVKLETEWSSFINPWSKKLEFVIAKHHVIEGPSNPDVFQENTNEKTNKDAKDKKENNCLGLKESIIRIMDEVLTKPAEVAKQRMSKRCQDIASFMESLIAEQPKVNDELRVDIQDPDHSYFVRDSLMIGEISPHHEFNDSKSSTGTPLS</sequence>
<feature type="non-terminal residue" evidence="8">
    <location>
        <position position="1"/>
    </location>
</feature>
<reference evidence="8" key="2">
    <citation type="submission" date="2012-03" db="EMBL/GenBank/DDBJ databases">
        <title>Assembling the Tree of Life Lepidoptera.</title>
        <authorList>
            <consortium name="LepTree.net"/>
            <person name="Regier J.C."/>
        </authorList>
    </citation>
    <scope>NUCLEOTIDE SEQUENCE</scope>
</reference>